<dbReference type="OMA" id="SAELINC"/>
<dbReference type="Pfam" id="PF00567">
    <property type="entry name" value="TUDOR"/>
    <property type="match status" value="1"/>
</dbReference>
<evidence type="ECO:0000313" key="3">
    <source>
        <dbReference type="EMBL" id="KAJ6223488.1"/>
    </source>
</evidence>
<feature type="region of interest" description="Disordered" evidence="1">
    <location>
        <begin position="1"/>
        <end position="22"/>
    </location>
</feature>
<dbReference type="GO" id="GO:0005737">
    <property type="term" value="C:cytoplasm"/>
    <property type="evidence" value="ECO:0007669"/>
    <property type="project" value="UniProtKB-ARBA"/>
</dbReference>
<organism evidence="3 4">
    <name type="scientific">Blomia tropicalis</name>
    <name type="common">Mite</name>
    <dbReference type="NCBI Taxonomy" id="40697"/>
    <lineage>
        <taxon>Eukaryota</taxon>
        <taxon>Metazoa</taxon>
        <taxon>Ecdysozoa</taxon>
        <taxon>Arthropoda</taxon>
        <taxon>Chelicerata</taxon>
        <taxon>Arachnida</taxon>
        <taxon>Acari</taxon>
        <taxon>Acariformes</taxon>
        <taxon>Sarcoptiformes</taxon>
        <taxon>Astigmata</taxon>
        <taxon>Glycyphagoidea</taxon>
        <taxon>Echimyopodidae</taxon>
        <taxon>Blomia</taxon>
    </lineage>
</organism>
<dbReference type="Proteomes" id="UP001142055">
    <property type="component" value="Chromosome 1"/>
</dbReference>
<dbReference type="Gene3D" id="2.40.50.90">
    <property type="match status" value="1"/>
</dbReference>
<dbReference type="AlphaFoldDB" id="A0A9Q0MBV5"/>
<feature type="compositionally biased region" description="Polar residues" evidence="1">
    <location>
        <begin position="1"/>
        <end position="10"/>
    </location>
</feature>
<dbReference type="InterPro" id="IPR035437">
    <property type="entry name" value="SNase_OB-fold_sf"/>
</dbReference>
<evidence type="ECO:0000313" key="4">
    <source>
        <dbReference type="Proteomes" id="UP001142055"/>
    </source>
</evidence>
<feature type="region of interest" description="Disordered" evidence="1">
    <location>
        <begin position="261"/>
        <end position="296"/>
    </location>
</feature>
<feature type="domain" description="Tudor" evidence="2">
    <location>
        <begin position="355"/>
        <end position="469"/>
    </location>
</feature>
<feature type="region of interest" description="Disordered" evidence="1">
    <location>
        <begin position="137"/>
        <end position="238"/>
    </location>
</feature>
<gene>
    <name evidence="3" type="ORF">RDWZM_002033</name>
</gene>
<feature type="region of interest" description="Disordered" evidence="1">
    <location>
        <begin position="44"/>
        <end position="106"/>
    </location>
</feature>
<sequence length="541" mass="60887">METETAQVTLVSDVKQSENDTGKRKSITFVDEKLIMDAINESSDNSLSKYEGKMESDKAEYNRPKSNVKPFTNGNGTKPSFPFNGKHSNGHVSSNYKGKNPNPNYHSQMNTGKPVVAKNPVIVYYNDPQVNVEQLLNETKVNEKKKNTFNGHSNYKATMGNRNGQQYNNHHNHHSAAKLNENWRQPVKSSTNGHHHHNQQQQPKQQKPANKSVNGNHGKPYNQRPATNGIKLNELKETTQPKSEPITIYYSTPACIEVIEENLKKLPNPSTKPNEESETNGEMKPKPESKETPLEKPIETSQTINVINNIKNGDEKVVQPSMESSSSTNVNGDQYDVINGGIPIGSPQLPLDGVKHQVQCMVVSHPGHFYVRFMCTAHDEQLANMNSFYNGDEHIDLSVDVLKSGQYFAAKRNDQWIRVQLLHVESAELINCLLIDEGCFAMFKLSDLQPLYNQFRSVPKQAIRATLSGVIPKESDYQPDKAMEFKNLVQDHRFHTGQQNFTELAASFDSNEQTLEIELYQLESDQSVADIVVQRGIASKK</sequence>
<dbReference type="OrthoDB" id="6498296at2759"/>
<protein>
    <recommendedName>
        <fullName evidence="2">Tudor domain-containing protein</fullName>
    </recommendedName>
</protein>
<comment type="caution">
    <text evidence="3">The sequence shown here is derived from an EMBL/GenBank/DDBJ whole genome shotgun (WGS) entry which is preliminary data.</text>
</comment>
<evidence type="ECO:0000259" key="2">
    <source>
        <dbReference type="Pfam" id="PF00567"/>
    </source>
</evidence>
<dbReference type="SUPFAM" id="SSF63748">
    <property type="entry name" value="Tudor/PWWP/MBT"/>
    <property type="match status" value="1"/>
</dbReference>
<evidence type="ECO:0000256" key="1">
    <source>
        <dbReference type="SAM" id="MobiDB-lite"/>
    </source>
</evidence>
<accession>A0A9Q0MBV5</accession>
<feature type="compositionally biased region" description="Polar residues" evidence="1">
    <location>
        <begin position="69"/>
        <end position="78"/>
    </location>
</feature>
<reference evidence="3" key="1">
    <citation type="submission" date="2022-12" db="EMBL/GenBank/DDBJ databases">
        <title>Genome assemblies of Blomia tropicalis.</title>
        <authorList>
            <person name="Cui Y."/>
        </authorList>
    </citation>
    <scope>NUCLEOTIDE SEQUENCE</scope>
    <source>
        <tissue evidence="3">Adult mites</tissue>
    </source>
</reference>
<feature type="compositionally biased region" description="Basic and acidic residues" evidence="1">
    <location>
        <begin position="50"/>
        <end position="63"/>
    </location>
</feature>
<dbReference type="Gene3D" id="2.30.30.140">
    <property type="match status" value="1"/>
</dbReference>
<name>A0A9Q0MBV5_BLOTA</name>
<dbReference type="InterPro" id="IPR002999">
    <property type="entry name" value="Tudor"/>
</dbReference>
<feature type="compositionally biased region" description="Polar residues" evidence="1">
    <location>
        <begin position="86"/>
        <end position="106"/>
    </location>
</feature>
<proteinExistence type="predicted"/>
<feature type="compositionally biased region" description="Polar residues" evidence="1">
    <location>
        <begin position="151"/>
        <end position="167"/>
    </location>
</feature>
<dbReference type="EMBL" id="JAPWDV010000001">
    <property type="protein sequence ID" value="KAJ6223488.1"/>
    <property type="molecule type" value="Genomic_DNA"/>
</dbReference>
<keyword evidence="4" id="KW-1185">Reference proteome</keyword>
<feature type="compositionally biased region" description="Low complexity" evidence="1">
    <location>
        <begin position="199"/>
        <end position="208"/>
    </location>
</feature>
<feature type="compositionally biased region" description="Basic and acidic residues" evidence="1">
    <location>
        <begin position="281"/>
        <end position="296"/>
    </location>
</feature>